<dbReference type="GO" id="GO:0004371">
    <property type="term" value="F:glycerone kinase activity"/>
    <property type="evidence" value="ECO:0007669"/>
    <property type="project" value="InterPro"/>
</dbReference>
<feature type="domain" description="DhaL" evidence="5">
    <location>
        <begin position="352"/>
        <end position="539"/>
    </location>
</feature>
<dbReference type="OrthoDB" id="9806345at2"/>
<reference evidence="7 8" key="1">
    <citation type="submission" date="2018-01" db="EMBL/GenBank/DDBJ databases">
        <title>Genomic Encyclopedia of Archaeal and Bacterial Type Strains, Phase II (KMG-II): from individual species to whole genera.</title>
        <authorList>
            <person name="Goeker M."/>
        </authorList>
    </citation>
    <scope>NUCLEOTIDE SEQUENCE [LARGE SCALE GENOMIC DNA]</scope>
    <source>
        <strain evidence="7 8">DSM 17023</strain>
    </source>
</reference>
<dbReference type="SUPFAM" id="SSF82549">
    <property type="entry name" value="DAK1/DegV-like"/>
    <property type="match status" value="1"/>
</dbReference>
<dbReference type="RefSeq" id="WP_103223696.1">
    <property type="nucleotide sequence ID" value="NZ_PPCN01000008.1"/>
</dbReference>
<dbReference type="PANTHER" id="PTHR28629">
    <property type="entry name" value="TRIOKINASE/FMN CYCLASE"/>
    <property type="match status" value="1"/>
</dbReference>
<comment type="caution">
    <text evidence="7">The sequence shown here is derived from an EMBL/GenBank/DDBJ whole genome shotgun (WGS) entry which is preliminary data.</text>
</comment>
<keyword evidence="1" id="KW-0808">Transferase</keyword>
<proteinExistence type="predicted"/>
<dbReference type="FunFam" id="3.40.50.10440:FF:000001">
    <property type="entry name" value="Dihydroxyacetone kinase, DhaK subunit"/>
    <property type="match status" value="1"/>
</dbReference>
<keyword evidence="2" id="KW-0547">Nucleotide-binding</keyword>
<dbReference type="InterPro" id="IPR004007">
    <property type="entry name" value="DhaL_dom"/>
</dbReference>
<keyword evidence="3 7" id="KW-0418">Kinase</keyword>
<evidence type="ECO:0000256" key="2">
    <source>
        <dbReference type="ARBA" id="ARBA00022741"/>
    </source>
</evidence>
<dbReference type="InterPro" id="IPR050861">
    <property type="entry name" value="Dihydroxyacetone_Kinase"/>
</dbReference>
<accession>A0A2S3UPK7</accession>
<gene>
    <name evidence="7" type="ORF">CLV41_10854</name>
</gene>
<feature type="domain" description="DhaK" evidence="6">
    <location>
        <begin position="7"/>
        <end position="323"/>
    </location>
</feature>
<keyword evidence="8" id="KW-1185">Reference proteome</keyword>
<organism evidence="7 8">
    <name type="scientific">Roseibium marinum</name>
    <dbReference type="NCBI Taxonomy" id="281252"/>
    <lineage>
        <taxon>Bacteria</taxon>
        <taxon>Pseudomonadati</taxon>
        <taxon>Pseudomonadota</taxon>
        <taxon>Alphaproteobacteria</taxon>
        <taxon>Hyphomicrobiales</taxon>
        <taxon>Stappiaceae</taxon>
        <taxon>Roseibium</taxon>
    </lineage>
</organism>
<evidence type="ECO:0000256" key="4">
    <source>
        <dbReference type="ARBA" id="ARBA00022840"/>
    </source>
</evidence>
<dbReference type="PROSITE" id="PS51480">
    <property type="entry name" value="DHAL"/>
    <property type="match status" value="1"/>
</dbReference>
<evidence type="ECO:0000313" key="7">
    <source>
        <dbReference type="EMBL" id="POF29631.1"/>
    </source>
</evidence>
<dbReference type="PANTHER" id="PTHR28629:SF4">
    <property type="entry name" value="TRIOKINASE_FMN CYCLASE"/>
    <property type="match status" value="1"/>
</dbReference>
<dbReference type="PROSITE" id="PS51481">
    <property type="entry name" value="DHAK"/>
    <property type="match status" value="1"/>
</dbReference>
<dbReference type="Gene3D" id="3.40.50.10440">
    <property type="entry name" value="Dihydroxyacetone kinase, domain 1"/>
    <property type="match status" value="1"/>
</dbReference>
<dbReference type="GO" id="GO:0019563">
    <property type="term" value="P:glycerol catabolic process"/>
    <property type="evidence" value="ECO:0007669"/>
    <property type="project" value="TreeGrafter"/>
</dbReference>
<dbReference type="Proteomes" id="UP000236959">
    <property type="component" value="Unassembled WGS sequence"/>
</dbReference>
<dbReference type="Pfam" id="PF02733">
    <property type="entry name" value="Dak1"/>
    <property type="match status" value="1"/>
</dbReference>
<dbReference type="FunFam" id="1.25.40.340:FF:000002">
    <property type="entry name" value="Dihydroxyacetone kinase, L subunit"/>
    <property type="match status" value="1"/>
</dbReference>
<dbReference type="Pfam" id="PF02734">
    <property type="entry name" value="Dak2"/>
    <property type="match status" value="1"/>
</dbReference>
<dbReference type="GO" id="GO:0005829">
    <property type="term" value="C:cytosol"/>
    <property type="evidence" value="ECO:0007669"/>
    <property type="project" value="TreeGrafter"/>
</dbReference>
<dbReference type="SUPFAM" id="SSF101473">
    <property type="entry name" value="DhaL-like"/>
    <property type="match status" value="1"/>
</dbReference>
<sequence>MKQFINSKETLVTEAIDGTLRTAGGRLARLDGYPHIKVVVRTDWDRSKVALVSGGGSGHEPSHAGFVGQGMLTAAVCGEVFASPSVDAVLAGILAVTGKAGCLLIVKNYTGDRLNFGLAAERARAFGLKVKMVIVDDDVALPDLPQARGVAGTLFVHKIAGALADQGADLETVSEAAQRVIRGAISIGMSLDTCTIPGSPKEARIEKGKAELGLGIHGEAGVEQVDFSNAKAAMAMVVDRLAPSLTPGPHVAILNNLGGTTPLEMAVLAEELTLSRIGGQIRWLIGPAAMMTSLDMHGFSVSLLPVSKTDEAALQAPVAPWVWPGCLALGPVSILPLPDGLAPIQPLPSKNADMRGFIENCCNILIAAEADLNALDAKSGDGDTGNTLATAARALIKALDRLPLADLTQLYRAIGLELSQTMGGSSGVLLAIFFAAAGDASSSGRNAIGALKAGLDRIMQVGGAQPGDRTMIDALMPALNALEKGIGEAAREARQGADATARITRARAGRASYVSEANLSGHNDPGAEAVARLFEQLAAQPVLSSRTA</sequence>
<dbReference type="SMART" id="SM01120">
    <property type="entry name" value="Dak2"/>
    <property type="match status" value="1"/>
</dbReference>
<dbReference type="InterPro" id="IPR036117">
    <property type="entry name" value="DhaL_dom_sf"/>
</dbReference>
<dbReference type="Gene3D" id="1.25.40.340">
    <property type="match status" value="1"/>
</dbReference>
<dbReference type="Gene3D" id="3.30.1180.20">
    <property type="entry name" value="Dihydroxyacetone kinase, domain 2"/>
    <property type="match status" value="1"/>
</dbReference>
<dbReference type="GO" id="GO:0005524">
    <property type="term" value="F:ATP binding"/>
    <property type="evidence" value="ECO:0007669"/>
    <property type="project" value="UniProtKB-KW"/>
</dbReference>
<evidence type="ECO:0000259" key="5">
    <source>
        <dbReference type="PROSITE" id="PS51480"/>
    </source>
</evidence>
<protein>
    <submittedName>
        <fullName evidence="7">Dihydroxyacetone kinase</fullName>
    </submittedName>
</protein>
<evidence type="ECO:0000259" key="6">
    <source>
        <dbReference type="PROSITE" id="PS51481"/>
    </source>
</evidence>
<evidence type="ECO:0000256" key="3">
    <source>
        <dbReference type="ARBA" id="ARBA00022777"/>
    </source>
</evidence>
<evidence type="ECO:0000313" key="8">
    <source>
        <dbReference type="Proteomes" id="UP000236959"/>
    </source>
</evidence>
<dbReference type="InterPro" id="IPR004006">
    <property type="entry name" value="DhaK_dom"/>
</dbReference>
<keyword evidence="4" id="KW-0067">ATP-binding</keyword>
<dbReference type="AlphaFoldDB" id="A0A2S3UPK7"/>
<name>A0A2S3UPK7_9HYPH</name>
<dbReference type="EMBL" id="PPCN01000008">
    <property type="protein sequence ID" value="POF29631.1"/>
    <property type="molecule type" value="Genomic_DNA"/>
</dbReference>
<evidence type="ECO:0000256" key="1">
    <source>
        <dbReference type="ARBA" id="ARBA00022679"/>
    </source>
</evidence>